<dbReference type="Gene3D" id="3.40.50.1240">
    <property type="entry name" value="Phosphoglycerate mutase-like"/>
    <property type="match status" value="1"/>
</dbReference>
<dbReference type="Pfam" id="PF00096">
    <property type="entry name" value="zf-C2H2"/>
    <property type="match status" value="7"/>
</dbReference>
<proteinExistence type="inferred from homology"/>
<dbReference type="PANTHER" id="PTHR16515">
    <property type="entry name" value="PR DOMAIN ZINC FINGER PROTEIN"/>
    <property type="match status" value="1"/>
</dbReference>
<dbReference type="InterPro" id="IPR036236">
    <property type="entry name" value="Znf_C2H2_sf"/>
</dbReference>
<evidence type="ECO:0000256" key="1">
    <source>
        <dbReference type="ARBA" id="ARBA00004123"/>
    </source>
</evidence>
<evidence type="ECO:0000256" key="12">
    <source>
        <dbReference type="SAM" id="SignalP"/>
    </source>
</evidence>
<dbReference type="GO" id="GO:0008270">
    <property type="term" value="F:zinc ion binding"/>
    <property type="evidence" value="ECO:0007669"/>
    <property type="project" value="UniProtKB-KW"/>
</dbReference>
<dbReference type="FunFam" id="3.30.160.60:FF:000625">
    <property type="entry name" value="Zinc finger protein 536"/>
    <property type="match status" value="1"/>
</dbReference>
<evidence type="ECO:0000256" key="6">
    <source>
        <dbReference type="ARBA" id="ARBA00022833"/>
    </source>
</evidence>
<feature type="domain" description="C2H2-type" evidence="13">
    <location>
        <begin position="616"/>
        <end position="643"/>
    </location>
</feature>
<feature type="domain" description="C2H2-type" evidence="13">
    <location>
        <begin position="588"/>
        <end position="615"/>
    </location>
</feature>
<keyword evidence="10" id="KW-0539">Nucleus</keyword>
<evidence type="ECO:0000256" key="5">
    <source>
        <dbReference type="ARBA" id="ARBA00022771"/>
    </source>
</evidence>
<keyword evidence="7" id="KW-0805">Transcription regulation</keyword>
<name>A0A315VG18_GAMAF</name>
<evidence type="ECO:0000256" key="8">
    <source>
        <dbReference type="ARBA" id="ARBA00023125"/>
    </source>
</evidence>
<feature type="domain" description="C2H2-type" evidence="13">
    <location>
        <begin position="644"/>
        <end position="671"/>
    </location>
</feature>
<feature type="domain" description="C2H2-type" evidence="13">
    <location>
        <begin position="532"/>
        <end position="559"/>
    </location>
</feature>
<comment type="subcellular location">
    <subcellularLocation>
        <location evidence="1">Nucleus</location>
    </subcellularLocation>
</comment>
<dbReference type="PROSITE" id="PS50157">
    <property type="entry name" value="ZINC_FINGER_C2H2_2"/>
    <property type="match status" value="11"/>
</dbReference>
<gene>
    <name evidence="14" type="ORF">CCH79_00018872</name>
</gene>
<dbReference type="SUPFAM" id="SSF57667">
    <property type="entry name" value="beta-beta-alpha zinc fingers"/>
    <property type="match status" value="6"/>
</dbReference>
<evidence type="ECO:0000256" key="7">
    <source>
        <dbReference type="ARBA" id="ARBA00023015"/>
    </source>
</evidence>
<dbReference type="FunFam" id="3.30.160.60:FF:001506">
    <property type="entry name" value="Zinc finger protein"/>
    <property type="match status" value="1"/>
</dbReference>
<dbReference type="FunFam" id="3.30.160.60:FF:000557">
    <property type="entry name" value="zinc finger and SCAN domain-containing protein 29"/>
    <property type="match status" value="1"/>
</dbReference>
<dbReference type="InterPro" id="IPR000560">
    <property type="entry name" value="His_Pase_clade-2"/>
</dbReference>
<evidence type="ECO:0000313" key="14">
    <source>
        <dbReference type="EMBL" id="PWA21787.1"/>
    </source>
</evidence>
<dbReference type="InterPro" id="IPR050331">
    <property type="entry name" value="Zinc_finger"/>
</dbReference>
<feature type="domain" description="C2H2-type" evidence="13">
    <location>
        <begin position="672"/>
        <end position="699"/>
    </location>
</feature>
<evidence type="ECO:0000256" key="2">
    <source>
        <dbReference type="ARBA" id="ARBA00006991"/>
    </source>
</evidence>
<dbReference type="FunFam" id="3.30.160.60:FF:000710">
    <property type="entry name" value="Zinc finger protein 768"/>
    <property type="match status" value="1"/>
</dbReference>
<feature type="domain" description="C2H2-type" evidence="13">
    <location>
        <begin position="560"/>
        <end position="587"/>
    </location>
</feature>
<evidence type="ECO:0000256" key="9">
    <source>
        <dbReference type="ARBA" id="ARBA00023163"/>
    </source>
</evidence>
<evidence type="ECO:0000313" key="15">
    <source>
        <dbReference type="Proteomes" id="UP000250572"/>
    </source>
</evidence>
<dbReference type="Pfam" id="PF00328">
    <property type="entry name" value="His_Phos_2"/>
    <property type="match status" value="1"/>
</dbReference>
<feature type="domain" description="C2H2-type" evidence="13">
    <location>
        <begin position="756"/>
        <end position="784"/>
    </location>
</feature>
<feature type="domain" description="C2H2-type" evidence="13">
    <location>
        <begin position="504"/>
        <end position="531"/>
    </location>
</feature>
<feature type="chain" id="PRO_5016257200" description="C2H2-type domain-containing protein" evidence="12">
    <location>
        <begin position="25"/>
        <end position="815"/>
    </location>
</feature>
<feature type="domain" description="C2H2-type" evidence="13">
    <location>
        <begin position="785"/>
        <end position="812"/>
    </location>
</feature>
<protein>
    <recommendedName>
        <fullName evidence="13">C2H2-type domain-containing protein</fullName>
    </recommendedName>
</protein>
<dbReference type="InterPro" id="IPR013087">
    <property type="entry name" value="Znf_C2H2_type"/>
</dbReference>
<dbReference type="PROSITE" id="PS00028">
    <property type="entry name" value="ZINC_FINGER_C2H2_1"/>
    <property type="match status" value="10"/>
</dbReference>
<keyword evidence="5 11" id="KW-0863">Zinc-finger</keyword>
<dbReference type="FunFam" id="3.30.160.60:FF:002343">
    <property type="entry name" value="Zinc finger protein 33A"/>
    <property type="match status" value="2"/>
</dbReference>
<dbReference type="Proteomes" id="UP000250572">
    <property type="component" value="Unassembled WGS sequence"/>
</dbReference>
<reference evidence="14 15" key="1">
    <citation type="journal article" date="2018" name="G3 (Bethesda)">
        <title>A High-Quality Reference Genome for the Invasive Mosquitofish Gambusia affinis Using a Chicago Library.</title>
        <authorList>
            <person name="Hoffberg S.L."/>
            <person name="Troendle N.J."/>
            <person name="Glenn T.C."/>
            <person name="Mahmud O."/>
            <person name="Louha S."/>
            <person name="Chalopin D."/>
            <person name="Bennetzen J.L."/>
            <person name="Mauricio R."/>
        </authorList>
    </citation>
    <scope>NUCLEOTIDE SEQUENCE [LARGE SCALE GENOMIC DNA]</scope>
    <source>
        <strain evidence="14">NE01/NJP1002.9</strain>
        <tissue evidence="14">Muscle</tissue>
    </source>
</reference>
<keyword evidence="15" id="KW-1185">Reference proteome</keyword>
<dbReference type="GO" id="GO:0003677">
    <property type="term" value="F:DNA binding"/>
    <property type="evidence" value="ECO:0007669"/>
    <property type="project" value="UniProtKB-KW"/>
</dbReference>
<keyword evidence="12" id="KW-0732">Signal</keyword>
<dbReference type="FunFam" id="3.30.160.60:FF:000478">
    <property type="entry name" value="Zinc finger protein 133"/>
    <property type="match status" value="1"/>
</dbReference>
<accession>A0A315VG18</accession>
<dbReference type="AlphaFoldDB" id="A0A315VG18"/>
<comment type="caution">
    <text evidence="14">The sequence shown here is derived from an EMBL/GenBank/DDBJ whole genome shotgun (WGS) entry which is preliminary data.</text>
</comment>
<dbReference type="Pfam" id="PF13912">
    <property type="entry name" value="zf-C2H2_6"/>
    <property type="match status" value="1"/>
</dbReference>
<keyword evidence="9" id="KW-0804">Transcription</keyword>
<dbReference type="Gene3D" id="3.30.160.60">
    <property type="entry name" value="Classic Zinc Finger"/>
    <property type="match status" value="10"/>
</dbReference>
<dbReference type="InterPro" id="IPR029033">
    <property type="entry name" value="His_PPase_superfam"/>
</dbReference>
<dbReference type="EMBL" id="NHOQ01001897">
    <property type="protein sequence ID" value="PWA21787.1"/>
    <property type="molecule type" value="Genomic_DNA"/>
</dbReference>
<feature type="domain" description="C2H2-type" evidence="13">
    <location>
        <begin position="700"/>
        <end position="727"/>
    </location>
</feature>
<comment type="similarity">
    <text evidence="2">Belongs to the krueppel C2H2-type zinc-finger protein family.</text>
</comment>
<dbReference type="SUPFAM" id="SSF53254">
    <property type="entry name" value="Phosphoglycerate mutase-like"/>
    <property type="match status" value="1"/>
</dbReference>
<evidence type="ECO:0000256" key="3">
    <source>
        <dbReference type="ARBA" id="ARBA00022723"/>
    </source>
</evidence>
<feature type="domain" description="C2H2-type" evidence="13">
    <location>
        <begin position="728"/>
        <end position="755"/>
    </location>
</feature>
<keyword evidence="8" id="KW-0238">DNA-binding</keyword>
<keyword evidence="6" id="KW-0862">Zinc</keyword>
<dbReference type="SMART" id="SM00355">
    <property type="entry name" value="ZnF_C2H2"/>
    <property type="match status" value="11"/>
</dbReference>
<sequence length="815" mass="91805">MFHLGTHGFLWLAALSLIPTRVLCSFAEIPDVPSIATYFGTKTRYEEVKPNLLRDPLTVNTSVLRPPPGEFCTPLHVTAVIRHGRRFPTIKNIRRIHRLSKLLQNEASRTSESPTGWLDELRNRWEPWYTEDMDGRLVRKGREDLLFLAQRLATLLPSLLSDENVKKRRIHFVTSSKHRCVNSVEAFQEGLQQHWGSHDNRAAAGGSLASSLVPLGQLACSATEPVNLVPSQQSLSLRNTPISGPEHKLDSMKKIWSSGLSQKQNKKVQQQLLTLATRVCWSSGPLLLEELSRYCRPPVSERPNQAQEVQLSRPRLNISPCVRYLNVLYHSSLLLLLVIDSWFHLLVNHVPCNSDDGTSEAKLRGVYRVRFTSIMETLGNEALGRILNIMDEARLVAQVGHVCKKPQTSVLNVLSHTSVELEHSYGVRKQNCKAEGEAQLKAGGDAVETQFVPAVSVKDGHGNIDLEAIRERAWVEAAPSPQALPSELSVLSETSQQNVSQKLFSCSVCGKFFSSQSNLKSHQLIHTGEKPFACSVCSRAFRQRQSMQSHMRTHTGERPFQCPVCGKRFSKQAQLKTHTVIHTGEKPYGCDVCGRRFNLPQNLHRHSVTHSREKVFICSDCGKGFTRAVTLKTHQLIHSGQKPFKCEQCPKLFRHAVNLKNHQRIHSDLRPYRCDLCGKTFRQAVNLKIHGRIHTGERPFSCQQCGKTFSQQSSLISHSRTHSTDRPFQCPTCDKKFNNANSLKLHLRVHTGEKPYACEICGKNFSQGSHLRTHKRHVHAGGKQFICDKCGKRYADQRYLKLHNLSSSSAVPTTN</sequence>
<evidence type="ECO:0000259" key="13">
    <source>
        <dbReference type="PROSITE" id="PS50157"/>
    </source>
</evidence>
<dbReference type="GO" id="GO:0005634">
    <property type="term" value="C:nucleus"/>
    <property type="evidence" value="ECO:0007669"/>
    <property type="project" value="UniProtKB-SubCell"/>
</dbReference>
<evidence type="ECO:0000256" key="11">
    <source>
        <dbReference type="PROSITE-ProRule" id="PRU00042"/>
    </source>
</evidence>
<organism evidence="14 15">
    <name type="scientific">Gambusia affinis</name>
    <name type="common">Western mosquitofish</name>
    <name type="synonym">Heterandria affinis</name>
    <dbReference type="NCBI Taxonomy" id="33528"/>
    <lineage>
        <taxon>Eukaryota</taxon>
        <taxon>Metazoa</taxon>
        <taxon>Chordata</taxon>
        <taxon>Craniata</taxon>
        <taxon>Vertebrata</taxon>
        <taxon>Euteleostomi</taxon>
        <taxon>Actinopterygii</taxon>
        <taxon>Neopterygii</taxon>
        <taxon>Teleostei</taxon>
        <taxon>Neoteleostei</taxon>
        <taxon>Acanthomorphata</taxon>
        <taxon>Ovalentaria</taxon>
        <taxon>Atherinomorphae</taxon>
        <taxon>Cyprinodontiformes</taxon>
        <taxon>Poeciliidae</taxon>
        <taxon>Poeciliinae</taxon>
        <taxon>Gambusia</taxon>
    </lineage>
</organism>
<keyword evidence="4" id="KW-0677">Repeat</keyword>
<dbReference type="PANTHER" id="PTHR16515:SF49">
    <property type="entry name" value="GASTRULA ZINC FINGER PROTEIN XLCGF49.1-LIKE-RELATED"/>
    <property type="match status" value="1"/>
</dbReference>
<dbReference type="FunFam" id="3.30.160.60:FF:000624">
    <property type="entry name" value="zinc finger protein 697"/>
    <property type="match status" value="1"/>
</dbReference>
<evidence type="ECO:0000256" key="10">
    <source>
        <dbReference type="ARBA" id="ARBA00023242"/>
    </source>
</evidence>
<keyword evidence="3" id="KW-0479">Metal-binding</keyword>
<feature type="signal peptide" evidence="12">
    <location>
        <begin position="1"/>
        <end position="24"/>
    </location>
</feature>
<dbReference type="Pfam" id="PF13465">
    <property type="entry name" value="zf-H2C2_2"/>
    <property type="match status" value="1"/>
</dbReference>
<dbReference type="FunFam" id="3.30.160.60:FF:001289">
    <property type="entry name" value="Zinc finger protein 574"/>
    <property type="match status" value="1"/>
</dbReference>
<evidence type="ECO:0000256" key="4">
    <source>
        <dbReference type="ARBA" id="ARBA00022737"/>
    </source>
</evidence>
<dbReference type="GO" id="GO:0006357">
    <property type="term" value="P:regulation of transcription by RNA polymerase II"/>
    <property type="evidence" value="ECO:0007669"/>
    <property type="project" value="UniProtKB-ARBA"/>
</dbReference>
<dbReference type="FunFam" id="3.30.160.60:FF:001480">
    <property type="entry name" value="Si:cabz01071911.3"/>
    <property type="match status" value="1"/>
</dbReference>